<dbReference type="InterPro" id="IPR003721">
    <property type="entry name" value="Pantoate_ligase"/>
</dbReference>
<dbReference type="GO" id="GO:0005829">
    <property type="term" value="C:cytosol"/>
    <property type="evidence" value="ECO:0007669"/>
    <property type="project" value="TreeGrafter"/>
</dbReference>
<comment type="similarity">
    <text evidence="2 9">Belongs to the pantothenate synthetase family.</text>
</comment>
<dbReference type="GO" id="GO:0005524">
    <property type="term" value="F:ATP binding"/>
    <property type="evidence" value="ECO:0007669"/>
    <property type="project" value="UniProtKB-KW"/>
</dbReference>
<dbReference type="InterPro" id="IPR004821">
    <property type="entry name" value="Cyt_trans-like"/>
</dbReference>
<feature type="binding site" evidence="9">
    <location>
        <position position="153"/>
    </location>
    <ligand>
        <name>(R)-pantoate</name>
        <dbReference type="ChEBI" id="CHEBI:15980"/>
    </ligand>
</feature>
<dbReference type="Gene3D" id="3.30.1300.10">
    <property type="entry name" value="Pantoate-beta-alanine ligase, C-terminal domain"/>
    <property type="match status" value="1"/>
</dbReference>
<reference evidence="10 11" key="1">
    <citation type="submission" date="2021-01" db="EMBL/GenBank/DDBJ databases">
        <title>FDA dAtabase for Regulatory Grade micrObial Sequences (FDA-ARGOS): Supporting development and validation of Infectious Disease Dx tests.</title>
        <authorList>
            <person name="Nelson B."/>
            <person name="Plummer A."/>
            <person name="Tallon L."/>
            <person name="Sadzewicz L."/>
            <person name="Zhao X."/>
            <person name="Boylan J."/>
            <person name="Ott S."/>
            <person name="Bowen H."/>
            <person name="Vavikolanu K."/>
            <person name="Mehta A."/>
            <person name="Aluvathingal J."/>
            <person name="Nadendla S."/>
            <person name="Myers T."/>
            <person name="Yan Y."/>
            <person name="Sichtig H."/>
        </authorList>
    </citation>
    <scope>NUCLEOTIDE SEQUENCE [LARGE SCALE GENOMIC DNA]</scope>
    <source>
        <strain evidence="10 11">FDAARGOS_1161</strain>
    </source>
</reference>
<comment type="function">
    <text evidence="9">Catalyzes the condensation of pantoate with beta-alanine in an ATP-dependent reaction via a pantoyl-adenylate intermediate.</text>
</comment>
<keyword evidence="6 9" id="KW-0547">Nucleotide-binding</keyword>
<dbReference type="AlphaFoldDB" id="A0A974S029"/>
<keyword evidence="4 9" id="KW-0436">Ligase</keyword>
<keyword evidence="11" id="KW-1185">Reference proteome</keyword>
<dbReference type="KEGG" id="ppsr:I6J18_21780"/>
<comment type="catalytic activity">
    <reaction evidence="8 9">
        <text>(R)-pantoate + beta-alanine + ATP = (R)-pantothenate + AMP + diphosphate + H(+)</text>
        <dbReference type="Rhea" id="RHEA:10912"/>
        <dbReference type="ChEBI" id="CHEBI:15378"/>
        <dbReference type="ChEBI" id="CHEBI:15980"/>
        <dbReference type="ChEBI" id="CHEBI:29032"/>
        <dbReference type="ChEBI" id="CHEBI:30616"/>
        <dbReference type="ChEBI" id="CHEBI:33019"/>
        <dbReference type="ChEBI" id="CHEBI:57966"/>
        <dbReference type="ChEBI" id="CHEBI:456215"/>
        <dbReference type="EC" id="6.3.2.1"/>
    </reaction>
</comment>
<feature type="binding site" evidence="9">
    <location>
        <begin position="30"/>
        <end position="37"/>
    </location>
    <ligand>
        <name>ATP</name>
        <dbReference type="ChEBI" id="CHEBI:30616"/>
    </ligand>
</feature>
<dbReference type="NCBIfam" id="TIGR00125">
    <property type="entry name" value="cyt_tran_rel"/>
    <property type="match status" value="1"/>
</dbReference>
<evidence type="ECO:0000256" key="8">
    <source>
        <dbReference type="ARBA" id="ARBA00048258"/>
    </source>
</evidence>
<feature type="binding site" evidence="9">
    <location>
        <position position="61"/>
    </location>
    <ligand>
        <name>(R)-pantoate</name>
        <dbReference type="ChEBI" id="CHEBI:15980"/>
    </ligand>
</feature>
<feature type="binding site" evidence="9">
    <location>
        <position position="176"/>
    </location>
    <ligand>
        <name>ATP</name>
        <dbReference type="ChEBI" id="CHEBI:30616"/>
    </ligand>
</feature>
<dbReference type="FunFam" id="3.30.1300.10:FF:000001">
    <property type="entry name" value="Pantothenate synthetase"/>
    <property type="match status" value="1"/>
</dbReference>
<evidence type="ECO:0000256" key="4">
    <source>
        <dbReference type="ARBA" id="ARBA00022598"/>
    </source>
</evidence>
<comment type="pathway">
    <text evidence="1 9">Cofactor biosynthesis; (R)-pantothenate biosynthesis; (R)-pantothenate from (R)-pantoate and beta-alanine: step 1/1.</text>
</comment>
<evidence type="ECO:0000256" key="9">
    <source>
        <dbReference type="HAMAP-Rule" id="MF_00158"/>
    </source>
</evidence>
<organism evidence="10 11">
    <name type="scientific">Peribacillus psychrosaccharolyticus</name>
    <name type="common">Bacillus psychrosaccharolyticus</name>
    <dbReference type="NCBI Taxonomy" id="1407"/>
    <lineage>
        <taxon>Bacteria</taxon>
        <taxon>Bacillati</taxon>
        <taxon>Bacillota</taxon>
        <taxon>Bacilli</taxon>
        <taxon>Bacillales</taxon>
        <taxon>Bacillaceae</taxon>
        <taxon>Peribacillus</taxon>
    </lineage>
</organism>
<dbReference type="EMBL" id="CP068053">
    <property type="protein sequence ID" value="QQT00177.1"/>
    <property type="molecule type" value="Genomic_DNA"/>
</dbReference>
<accession>A0A974S029</accession>
<keyword evidence="3 9" id="KW-0963">Cytoplasm</keyword>
<dbReference type="Pfam" id="PF02569">
    <property type="entry name" value="Pantoate_ligase"/>
    <property type="match status" value="1"/>
</dbReference>
<dbReference type="Gene3D" id="3.40.50.620">
    <property type="entry name" value="HUPs"/>
    <property type="match status" value="1"/>
</dbReference>
<evidence type="ECO:0000256" key="1">
    <source>
        <dbReference type="ARBA" id="ARBA00004990"/>
    </source>
</evidence>
<dbReference type="HAMAP" id="MF_00158">
    <property type="entry name" value="PanC"/>
    <property type="match status" value="1"/>
</dbReference>
<comment type="miscellaneous">
    <text evidence="9">The reaction proceeds by a bi uni uni bi ping pong mechanism.</text>
</comment>
<evidence type="ECO:0000256" key="2">
    <source>
        <dbReference type="ARBA" id="ARBA00009256"/>
    </source>
</evidence>
<comment type="subunit">
    <text evidence="9">Homodimer.</text>
</comment>
<dbReference type="PANTHER" id="PTHR21299">
    <property type="entry name" value="CYTIDYLATE KINASE/PANTOATE-BETA-ALANINE LIGASE"/>
    <property type="match status" value="1"/>
</dbReference>
<dbReference type="SUPFAM" id="SSF52374">
    <property type="entry name" value="Nucleotidylyl transferase"/>
    <property type="match status" value="1"/>
</dbReference>
<sequence length="281" mass="31710">MKIITTITELQQNIRKDKQKGETIGFVPTMGFLHEGHQSLIKKARGDHAKVIVSIFVNPLQFGPNEDFESYPRDRDRDAAAAEEAGADYMFCPTVEEMYGSESVVKATAEKRTDVLCGKRRPGHFDGVVTVLTKLFNITTPDTVYFGKKDAQQVAIVDALVRDFNFPIKISAVDTVREEDGLAKSSRNVYLLKQEREEAKELYQGLLLAREAIERGERQPERIIKIIKEHIETTTSGEIDYIEIYQYPELTSLETLSGTILVALAVKFQKARLIDNLILSI</sequence>
<feature type="binding site" evidence="9">
    <location>
        <begin position="147"/>
        <end position="150"/>
    </location>
    <ligand>
        <name>ATP</name>
        <dbReference type="ChEBI" id="CHEBI:30616"/>
    </ligand>
</feature>
<dbReference type="Proteomes" id="UP000595254">
    <property type="component" value="Chromosome"/>
</dbReference>
<evidence type="ECO:0000256" key="7">
    <source>
        <dbReference type="ARBA" id="ARBA00022840"/>
    </source>
</evidence>
<feature type="binding site" evidence="9">
    <location>
        <position position="61"/>
    </location>
    <ligand>
        <name>beta-alanine</name>
        <dbReference type="ChEBI" id="CHEBI:57966"/>
    </ligand>
</feature>
<evidence type="ECO:0000313" key="11">
    <source>
        <dbReference type="Proteomes" id="UP000595254"/>
    </source>
</evidence>
<dbReference type="FunFam" id="3.40.50.620:FF:000013">
    <property type="entry name" value="Pantothenate synthetase"/>
    <property type="match status" value="1"/>
</dbReference>
<protein>
    <recommendedName>
        <fullName evidence="9">Pantothenate synthetase</fullName>
        <shortName evidence="9">PS</shortName>
        <ecNumber evidence="9">6.3.2.1</ecNumber>
    </recommendedName>
    <alternativeName>
        <fullName evidence="9">Pantoate--beta-alanine ligase</fullName>
    </alternativeName>
    <alternativeName>
        <fullName evidence="9">Pantoate-activating enzyme</fullName>
    </alternativeName>
</protein>
<dbReference type="InterPro" id="IPR014729">
    <property type="entry name" value="Rossmann-like_a/b/a_fold"/>
</dbReference>
<feature type="active site" description="Proton donor" evidence="9">
    <location>
        <position position="37"/>
    </location>
</feature>
<gene>
    <name evidence="9" type="primary">panC</name>
    <name evidence="10" type="ORF">I6J18_21780</name>
</gene>
<dbReference type="GO" id="GO:0004592">
    <property type="term" value="F:pantoate-beta-alanine ligase activity"/>
    <property type="evidence" value="ECO:0007669"/>
    <property type="project" value="UniProtKB-UniRule"/>
</dbReference>
<dbReference type="RefSeq" id="WP_040376261.1">
    <property type="nucleotide sequence ID" value="NZ_CP068053.1"/>
</dbReference>
<dbReference type="PANTHER" id="PTHR21299:SF1">
    <property type="entry name" value="PANTOATE--BETA-ALANINE LIGASE"/>
    <property type="match status" value="1"/>
</dbReference>
<feature type="binding site" evidence="9">
    <location>
        <begin position="184"/>
        <end position="187"/>
    </location>
    <ligand>
        <name>ATP</name>
        <dbReference type="ChEBI" id="CHEBI:30616"/>
    </ligand>
</feature>
<evidence type="ECO:0000256" key="3">
    <source>
        <dbReference type="ARBA" id="ARBA00022490"/>
    </source>
</evidence>
<evidence type="ECO:0000256" key="6">
    <source>
        <dbReference type="ARBA" id="ARBA00022741"/>
    </source>
</evidence>
<keyword evidence="7 9" id="KW-0067">ATP-binding</keyword>
<keyword evidence="5 9" id="KW-0566">Pantothenate biosynthesis</keyword>
<dbReference type="EC" id="6.3.2.1" evidence="9"/>
<proteinExistence type="inferred from homology"/>
<evidence type="ECO:0000313" key="10">
    <source>
        <dbReference type="EMBL" id="QQT00177.1"/>
    </source>
</evidence>
<evidence type="ECO:0000256" key="5">
    <source>
        <dbReference type="ARBA" id="ARBA00022655"/>
    </source>
</evidence>
<dbReference type="InterPro" id="IPR042176">
    <property type="entry name" value="Pantoate_ligase_C"/>
</dbReference>
<dbReference type="GO" id="GO:0015940">
    <property type="term" value="P:pantothenate biosynthetic process"/>
    <property type="evidence" value="ECO:0007669"/>
    <property type="project" value="UniProtKB-UniRule"/>
</dbReference>
<dbReference type="CDD" id="cd00560">
    <property type="entry name" value="PanC"/>
    <property type="match status" value="1"/>
</dbReference>
<dbReference type="NCBIfam" id="TIGR00018">
    <property type="entry name" value="panC"/>
    <property type="match status" value="1"/>
</dbReference>
<name>A0A974S029_PERPY</name>
<comment type="subcellular location">
    <subcellularLocation>
        <location evidence="9">Cytoplasm</location>
    </subcellularLocation>
</comment>